<keyword evidence="2" id="KW-1185">Reference proteome</keyword>
<evidence type="ECO:0000313" key="1">
    <source>
        <dbReference type="EMBL" id="GKV07097.1"/>
    </source>
</evidence>
<accession>A0AAV5IZ30</accession>
<dbReference type="Proteomes" id="UP001054252">
    <property type="component" value="Unassembled WGS sequence"/>
</dbReference>
<comment type="caution">
    <text evidence="1">The sequence shown here is derived from an EMBL/GenBank/DDBJ whole genome shotgun (WGS) entry which is preliminary data.</text>
</comment>
<name>A0AAV5IZ30_9ROSI</name>
<sequence length="39" mass="4138">MSPTNQSLCVALIASDQITSCRAPFKCAPKLACILLVDD</sequence>
<proteinExistence type="predicted"/>
<dbReference type="AlphaFoldDB" id="A0AAV5IZ30"/>
<dbReference type="EMBL" id="BPVZ01000026">
    <property type="protein sequence ID" value="GKV07097.1"/>
    <property type="molecule type" value="Genomic_DNA"/>
</dbReference>
<organism evidence="1 2">
    <name type="scientific">Rubroshorea leprosula</name>
    <dbReference type="NCBI Taxonomy" id="152421"/>
    <lineage>
        <taxon>Eukaryota</taxon>
        <taxon>Viridiplantae</taxon>
        <taxon>Streptophyta</taxon>
        <taxon>Embryophyta</taxon>
        <taxon>Tracheophyta</taxon>
        <taxon>Spermatophyta</taxon>
        <taxon>Magnoliopsida</taxon>
        <taxon>eudicotyledons</taxon>
        <taxon>Gunneridae</taxon>
        <taxon>Pentapetalae</taxon>
        <taxon>rosids</taxon>
        <taxon>malvids</taxon>
        <taxon>Malvales</taxon>
        <taxon>Dipterocarpaceae</taxon>
        <taxon>Rubroshorea</taxon>
    </lineage>
</organism>
<evidence type="ECO:0000313" key="2">
    <source>
        <dbReference type="Proteomes" id="UP001054252"/>
    </source>
</evidence>
<protein>
    <submittedName>
        <fullName evidence="1">Uncharacterized protein</fullName>
    </submittedName>
</protein>
<reference evidence="1 2" key="1">
    <citation type="journal article" date="2021" name="Commun. Biol.">
        <title>The genome of Shorea leprosula (Dipterocarpaceae) highlights the ecological relevance of drought in aseasonal tropical rainforests.</title>
        <authorList>
            <person name="Ng K.K.S."/>
            <person name="Kobayashi M.J."/>
            <person name="Fawcett J.A."/>
            <person name="Hatakeyama M."/>
            <person name="Paape T."/>
            <person name="Ng C.H."/>
            <person name="Ang C.C."/>
            <person name="Tnah L.H."/>
            <person name="Lee C.T."/>
            <person name="Nishiyama T."/>
            <person name="Sese J."/>
            <person name="O'Brien M.J."/>
            <person name="Copetti D."/>
            <person name="Mohd Noor M.I."/>
            <person name="Ong R.C."/>
            <person name="Putra M."/>
            <person name="Sireger I.Z."/>
            <person name="Indrioko S."/>
            <person name="Kosugi Y."/>
            <person name="Izuno A."/>
            <person name="Isagi Y."/>
            <person name="Lee S.L."/>
            <person name="Shimizu K.K."/>
        </authorList>
    </citation>
    <scope>NUCLEOTIDE SEQUENCE [LARGE SCALE GENOMIC DNA]</scope>
    <source>
        <strain evidence="1">214</strain>
    </source>
</reference>
<gene>
    <name evidence="1" type="ORF">SLEP1_g18900</name>
</gene>